<dbReference type="OrthoDB" id="375766at2759"/>
<feature type="compositionally biased region" description="Low complexity" evidence="3">
    <location>
        <begin position="785"/>
        <end position="860"/>
    </location>
</feature>
<dbReference type="InterPro" id="IPR050630">
    <property type="entry name" value="WD_repeat_EMAP"/>
</dbReference>
<feature type="region of interest" description="Disordered" evidence="3">
    <location>
        <begin position="777"/>
        <end position="890"/>
    </location>
</feature>
<evidence type="ECO:0000256" key="2">
    <source>
        <dbReference type="ARBA" id="ARBA00022737"/>
    </source>
</evidence>
<keyword evidence="2" id="KW-0677">Repeat</keyword>
<dbReference type="Proteomes" id="UP000240500">
    <property type="component" value="Chromosome 10"/>
</dbReference>
<name>A0A2P9DF07_PLARE</name>
<accession>A0A2P9DF07</accession>
<dbReference type="InterPro" id="IPR011047">
    <property type="entry name" value="Quinoprotein_ADH-like_sf"/>
</dbReference>
<gene>
    <name evidence="4" type="ORF">PRG01_1002700</name>
</gene>
<evidence type="ECO:0000313" key="5">
    <source>
        <dbReference type="Proteomes" id="UP000240500"/>
    </source>
</evidence>
<dbReference type="SUPFAM" id="SSF50998">
    <property type="entry name" value="Quinoprotein alcohol dehydrogenase-like"/>
    <property type="match status" value="1"/>
</dbReference>
<proteinExistence type="predicted"/>
<evidence type="ECO:0000256" key="1">
    <source>
        <dbReference type="ARBA" id="ARBA00022574"/>
    </source>
</evidence>
<evidence type="ECO:0000256" key="3">
    <source>
        <dbReference type="SAM" id="MobiDB-lite"/>
    </source>
</evidence>
<feature type="region of interest" description="Disordered" evidence="3">
    <location>
        <begin position="1135"/>
        <end position="1163"/>
    </location>
</feature>
<reference evidence="4 5" key="1">
    <citation type="submission" date="2016-09" db="EMBL/GenBank/DDBJ databases">
        <authorList>
            <consortium name="Pathogen Informatics"/>
        </authorList>
    </citation>
    <scope>NUCLEOTIDE SEQUENCE [LARGE SCALE GENOMIC DNA]</scope>
</reference>
<protein>
    <recommendedName>
        <fullName evidence="6">WD repeat-containing protein</fullName>
    </recommendedName>
</protein>
<dbReference type="Gene3D" id="2.130.10.10">
    <property type="entry name" value="YVTN repeat-like/Quinoprotein amine dehydrogenase"/>
    <property type="match status" value="1"/>
</dbReference>
<sequence length="1272" mass="151569">MSNIIKTISIFGSNKDIKNNIHLLGEKKLAYIHDNIVYIINIEKNDIYIYDIHSSPVYILRHSKLLNLSVTCNFNNYAQANYISIWDTYQYKEQDHIEIKNIFNYDCAYHIFNECEKKINIQQNEEKHNYILDICFVEELKCLLILTDDPYKSMSLWSLSNTTKPYLCIHTNKSQLTNLSILFNYNNYKNKKSLHINKSIHLDELLEDLKIITYSSLEFYIWSFSFYLEVRINYSSPIYDNLCPCYMITCIYHICDDLFYVSTSNGKIYLFDKYIVIRYYDLFKYYILLIFLLNNQLICVLENGYIYKINKKDQNIISHKLNINTLIQFYYNTKFNVPINTIREQNIIRSEVFLETLLVLTNDYIILINLCSDEIIILYELIEGDIYMSTFLYTTNQYVVCVSSFIEGGEKSLIKIFNLDNTLGKIPLVVKGKLNCITSNHFKEEEYVKNYSFNLKKSCERVLNCNLRNREKKKTIYILSIKNQIVFYEEVEYMLRPFYFISYSQDRFVTCLQFCKDKKYLFCACNDGSLYIYLIYEYNNPHFYSDHNINNLQFKDMNKNYCISLYKVFRKRMERINKIKLLDVYKLILLVSSNNKMYLYNILENKIVHIDNNTNLFDLSHFQLYNSDDKEHTDFLMNILKNNIEEYVSFQNNKYHDKKKSSKYIHLTNILKNINYIYKILYFDKNQTCDNIITKDILTTDITYANEKKKNSHYITPKYMIYIFNKVVCIINGIRFEIIKKLKENNHYGSVKQKKIYQDNNLTSSCNKICTHKDHMVTKKKDSNNNKNNDNNNSNNDNNNNNNDNNNSNNDNNNSNNDNNNNNNDNDNNNNDNNNNNNDNNNKYNNNNNNNNDNNNNNKDNNNKNKDNNNKYNNNNNNNNDNNNNSNYNNISKIVHNQHKEDYKCNIFEKHLFKRTPIFYKDILYSEINYSGHILLCSFKNIILIYSLKKKNIHYPIQYNNISKGNKIKWEYETFRLITYKSNYTMNEEKYKYIDFSIVLRDIKKETPSNINSQTFNNLDTFEDNQKNNDINEKKENIKSTSNENNYITIAKEKQRDIGKVLFIYNDYLNFNYFKNNICINPQIKKTHLSNIFNSSNMFSVLTPLYSFNSSSTNKNKYKIKVPYAIDYISEKDVDENKNKNKNQNKNQNKNKNKNQNNNNIKRQVCRSQYVENDINIINKNNSKDNTFYYTIVTSNRSYDIFVYIKGGCINKIEKTNRSSLKFICSTIDEDNVLEIGIPEKKVNFYDQRIVVQINSFHNTCYLSIPMKNDKI</sequence>
<feature type="compositionally biased region" description="Low complexity" evidence="3">
    <location>
        <begin position="870"/>
        <end position="890"/>
    </location>
</feature>
<dbReference type="PANTHER" id="PTHR13720">
    <property type="entry name" value="WD-40 REPEAT PROTEIN"/>
    <property type="match status" value="1"/>
</dbReference>
<evidence type="ECO:0008006" key="6">
    <source>
        <dbReference type="Google" id="ProtNLM"/>
    </source>
</evidence>
<feature type="compositionally biased region" description="Low complexity" evidence="3">
    <location>
        <begin position="1142"/>
        <end position="1160"/>
    </location>
</feature>
<keyword evidence="1" id="KW-0853">WD repeat</keyword>
<dbReference type="InterPro" id="IPR015943">
    <property type="entry name" value="WD40/YVTN_repeat-like_dom_sf"/>
</dbReference>
<evidence type="ECO:0000313" key="4">
    <source>
        <dbReference type="EMBL" id="SOV79631.1"/>
    </source>
</evidence>
<dbReference type="VEuPathDB" id="PlasmoDB:PRG01_1002700"/>
<organism evidence="4 5">
    <name type="scientific">Plasmodium reichenowi</name>
    <dbReference type="NCBI Taxonomy" id="5854"/>
    <lineage>
        <taxon>Eukaryota</taxon>
        <taxon>Sar</taxon>
        <taxon>Alveolata</taxon>
        <taxon>Apicomplexa</taxon>
        <taxon>Aconoidasida</taxon>
        <taxon>Haemosporida</taxon>
        <taxon>Plasmodiidae</taxon>
        <taxon>Plasmodium</taxon>
        <taxon>Plasmodium (Laverania)</taxon>
    </lineage>
</organism>
<dbReference type="EMBL" id="LT969573">
    <property type="protein sequence ID" value="SOV79631.1"/>
    <property type="molecule type" value="Genomic_DNA"/>
</dbReference>
<dbReference type="AlphaFoldDB" id="A0A2P9DF07"/>
<dbReference type="PANTHER" id="PTHR13720:SF33">
    <property type="entry name" value="HELP DOMAIN-CONTAINING PROTEIN"/>
    <property type="match status" value="1"/>
</dbReference>
<dbReference type="VEuPathDB" id="PlasmoDB:PRCDC_1003500"/>